<comment type="similarity">
    <text evidence="1">Belongs to the myoviridae tail sheath protein family.</text>
</comment>
<keyword evidence="5" id="KW-1185">Reference proteome</keyword>
<feature type="domain" description="Tail sheath protein C-terminal" evidence="3">
    <location>
        <begin position="638"/>
        <end position="741"/>
    </location>
</feature>
<evidence type="ECO:0000259" key="3">
    <source>
        <dbReference type="Pfam" id="PF17482"/>
    </source>
</evidence>
<reference evidence="4 5" key="1">
    <citation type="submission" date="2020-08" db="EMBL/GenBank/DDBJ databases">
        <title>Genomic Encyclopedia of Type Strains, Phase IV (KMG-IV): sequencing the most valuable type-strain genomes for metagenomic binning, comparative biology and taxonomic classification.</title>
        <authorList>
            <person name="Goeker M."/>
        </authorList>
    </citation>
    <scope>NUCLEOTIDE SEQUENCE [LARGE SCALE GENOMIC DNA]</scope>
    <source>
        <strain evidence="4 5">DSM 29007</strain>
    </source>
</reference>
<evidence type="ECO:0008006" key="6">
    <source>
        <dbReference type="Google" id="ProtNLM"/>
    </source>
</evidence>
<evidence type="ECO:0000256" key="1">
    <source>
        <dbReference type="ARBA" id="ARBA00008005"/>
    </source>
</evidence>
<evidence type="ECO:0000313" key="5">
    <source>
        <dbReference type="Proteomes" id="UP000582837"/>
    </source>
</evidence>
<dbReference type="PANTHER" id="PTHR35861">
    <property type="match status" value="1"/>
</dbReference>
<dbReference type="RefSeq" id="WP_170037858.1">
    <property type="nucleotide sequence ID" value="NZ_JABDTL010000002.1"/>
</dbReference>
<protein>
    <recommendedName>
        <fullName evidence="6">Phage tail sheath family protein</fullName>
    </recommendedName>
</protein>
<organism evidence="4 5">
    <name type="scientific">Longimicrobium terrae</name>
    <dbReference type="NCBI Taxonomy" id="1639882"/>
    <lineage>
        <taxon>Bacteria</taxon>
        <taxon>Pseudomonadati</taxon>
        <taxon>Gemmatimonadota</taxon>
        <taxon>Longimicrobiia</taxon>
        <taxon>Longimicrobiales</taxon>
        <taxon>Longimicrobiaceae</taxon>
        <taxon>Longimicrobium</taxon>
    </lineage>
</organism>
<sequence length="748" mass="77087">MPSVLSYPGVYVEEVPSGVRTITGVSTSVTAFAGAARRGPLNRAVRVQSFADYERAFGGLVSEYELGYAVRQFFQNGGGEAWVIRLAKNASAAFADLPGATGASLRLTARDEGAAGNAIQVQVSHDTATPGSTFTLSLQYTSANATENRGETFADLSMNSSDARYVLDVVNDGSALVTAEVTAPANALSAVKGASYSGVVGDVATLVTPTANRLQVVVNGDAPVEVVLDPATDVAGADPAARLATLAGAIAGAVPSITCTPDAGRLKLESKQTGERSSVRVLPGAGNDASAALKLGSVNGGTEVDAAAAIRPAEQPGGAAVTSDTLALADVTAPAPGAEKVSVSVDGYGPDTVTLAYSAAAPGLADRLAAVAAEIQAKVRALKPANAAYAGFTATVEGGTKLRMRSGTRGPGSAVQLAAASGDTLATALKLVGSSAPVQEATLGGGGETAYGPADAYNLFIGDRAARRGIYALEAVDIFNLMCLPGVTDAGILADASAYCRERRAFLIVDAPRNAVTPDAMATLALGSALPKTDRAAVYFPWVYVADPLKGGKPRLSAPSGTIAGLYARTDASRGVWKAPAGTEASLLGVQKTDYHLTDGENGVLNPRGVNAIRTFPGVGPVAWGARTLRGDDKLADEWKYVPVRRLALYIEESLYRGTQWVVFEPNDEPLWAQIRLNLGAFMHNLFRQGAFQGKTPAQAYLVKCDADTTTQNDINLGVVNILVGFAPLKPAEFVIIRLQQKAGQTAS</sequence>
<evidence type="ECO:0000259" key="2">
    <source>
        <dbReference type="Pfam" id="PF04984"/>
    </source>
</evidence>
<name>A0A841GKR1_9BACT</name>
<dbReference type="Gene3D" id="3.40.50.11780">
    <property type="match status" value="2"/>
</dbReference>
<dbReference type="InterPro" id="IPR020287">
    <property type="entry name" value="Tail_sheath_C"/>
</dbReference>
<dbReference type="AlphaFoldDB" id="A0A841GKR1"/>
<dbReference type="InterPro" id="IPR052042">
    <property type="entry name" value="Tail_sheath_structural"/>
</dbReference>
<feature type="domain" description="Tail sheath protein subtilisin-like" evidence="2">
    <location>
        <begin position="472"/>
        <end position="629"/>
    </location>
</feature>
<dbReference type="EMBL" id="JACHIA010000002">
    <property type="protein sequence ID" value="MBB6069321.1"/>
    <property type="molecule type" value="Genomic_DNA"/>
</dbReference>
<accession>A0A841GKR1</accession>
<dbReference type="InterPro" id="IPR035089">
    <property type="entry name" value="Phage_sheath_subtilisin"/>
</dbReference>
<proteinExistence type="inferred from homology"/>
<dbReference type="Pfam" id="PF17482">
    <property type="entry name" value="Phage_sheath_1C"/>
    <property type="match status" value="1"/>
</dbReference>
<evidence type="ECO:0000313" key="4">
    <source>
        <dbReference type="EMBL" id="MBB6069321.1"/>
    </source>
</evidence>
<comment type="caution">
    <text evidence="4">The sequence shown here is derived from an EMBL/GenBank/DDBJ whole genome shotgun (WGS) entry which is preliminary data.</text>
</comment>
<dbReference type="Proteomes" id="UP000582837">
    <property type="component" value="Unassembled WGS sequence"/>
</dbReference>
<gene>
    <name evidence="4" type="ORF">HNQ61_000936</name>
</gene>
<dbReference type="PANTHER" id="PTHR35861:SF1">
    <property type="entry name" value="PHAGE TAIL SHEATH PROTEIN"/>
    <property type="match status" value="1"/>
</dbReference>
<dbReference type="Pfam" id="PF04984">
    <property type="entry name" value="Phage_sheath_1"/>
    <property type="match status" value="1"/>
</dbReference>